<dbReference type="RefSeq" id="WP_344779855.1">
    <property type="nucleotide sequence ID" value="NZ_BAAAZW010000001.1"/>
</dbReference>
<protein>
    <recommendedName>
        <fullName evidence="3">GNAT family N-acetyltransferase</fullName>
    </recommendedName>
</protein>
<dbReference type="EMBL" id="BAAAZW010000001">
    <property type="protein sequence ID" value="GAA3948955.1"/>
    <property type="molecule type" value="Genomic_DNA"/>
</dbReference>
<organism evidence="1 2">
    <name type="scientific">Gordonia caeni</name>
    <dbReference type="NCBI Taxonomy" id="1007097"/>
    <lineage>
        <taxon>Bacteria</taxon>
        <taxon>Bacillati</taxon>
        <taxon>Actinomycetota</taxon>
        <taxon>Actinomycetes</taxon>
        <taxon>Mycobacteriales</taxon>
        <taxon>Gordoniaceae</taxon>
        <taxon>Gordonia</taxon>
    </lineage>
</organism>
<evidence type="ECO:0008006" key="3">
    <source>
        <dbReference type="Google" id="ProtNLM"/>
    </source>
</evidence>
<dbReference type="Proteomes" id="UP001418444">
    <property type="component" value="Unassembled WGS sequence"/>
</dbReference>
<proteinExistence type="predicted"/>
<accession>A0ABP7NK09</accession>
<evidence type="ECO:0000313" key="1">
    <source>
        <dbReference type="EMBL" id="GAA3948955.1"/>
    </source>
</evidence>
<gene>
    <name evidence="1" type="ORF">GCM10022231_02950</name>
</gene>
<sequence length="232" mass="24907">MGVSITPLELDGFDSLPRHTRRCVFWEVDPEAVSDTLDDAFTGSLGGFESEFDKEAWISGLLLEWGSCCQVAVEPTTGRIVGTAFYAPPGRVPRAKRFPTAPVGPDAVLLTKINTEPGFDDAAPLLLDAVIADVVGRGVRAIEAFGYTSSDEELAKDLVSLLLGGGVAGNVCDTCIMPTSFLEQSGFEVVADDQYLPRLRLTLDEGLGWKTQVERALQKLVISDSLALQGSR</sequence>
<evidence type="ECO:0000313" key="2">
    <source>
        <dbReference type="Proteomes" id="UP001418444"/>
    </source>
</evidence>
<name>A0ABP7NK09_9ACTN</name>
<comment type="caution">
    <text evidence="1">The sequence shown here is derived from an EMBL/GenBank/DDBJ whole genome shotgun (WGS) entry which is preliminary data.</text>
</comment>
<reference evidence="2" key="1">
    <citation type="journal article" date="2019" name="Int. J. Syst. Evol. Microbiol.">
        <title>The Global Catalogue of Microorganisms (GCM) 10K type strain sequencing project: providing services to taxonomists for standard genome sequencing and annotation.</title>
        <authorList>
            <consortium name="The Broad Institute Genomics Platform"/>
            <consortium name="The Broad Institute Genome Sequencing Center for Infectious Disease"/>
            <person name="Wu L."/>
            <person name="Ma J."/>
        </authorList>
    </citation>
    <scope>NUCLEOTIDE SEQUENCE [LARGE SCALE GENOMIC DNA]</scope>
    <source>
        <strain evidence="2">JCM 16923</strain>
    </source>
</reference>
<keyword evidence="2" id="KW-1185">Reference proteome</keyword>